<sequence>MFSSDGVSFIMLRSSVEHPSNSIVLSSQ</sequence>
<proteinExistence type="predicted"/>
<reference evidence="1" key="2">
    <citation type="journal article" date="2015" name="Fish Shellfish Immunol.">
        <title>Early steps in the European eel (Anguilla anguilla)-Vibrio vulnificus interaction in the gills: Role of the RtxA13 toxin.</title>
        <authorList>
            <person name="Callol A."/>
            <person name="Pajuelo D."/>
            <person name="Ebbesson L."/>
            <person name="Teles M."/>
            <person name="MacKenzie S."/>
            <person name="Amaro C."/>
        </authorList>
    </citation>
    <scope>NUCLEOTIDE SEQUENCE</scope>
</reference>
<dbReference type="AlphaFoldDB" id="A0A0E9UNJ5"/>
<dbReference type="EMBL" id="GBXM01041251">
    <property type="protein sequence ID" value="JAH67326.1"/>
    <property type="molecule type" value="Transcribed_RNA"/>
</dbReference>
<organism evidence="1">
    <name type="scientific">Anguilla anguilla</name>
    <name type="common">European freshwater eel</name>
    <name type="synonym">Muraena anguilla</name>
    <dbReference type="NCBI Taxonomy" id="7936"/>
    <lineage>
        <taxon>Eukaryota</taxon>
        <taxon>Metazoa</taxon>
        <taxon>Chordata</taxon>
        <taxon>Craniata</taxon>
        <taxon>Vertebrata</taxon>
        <taxon>Euteleostomi</taxon>
        <taxon>Actinopterygii</taxon>
        <taxon>Neopterygii</taxon>
        <taxon>Teleostei</taxon>
        <taxon>Anguilliformes</taxon>
        <taxon>Anguillidae</taxon>
        <taxon>Anguilla</taxon>
    </lineage>
</organism>
<accession>A0A0E9UNJ5</accession>
<name>A0A0E9UNJ5_ANGAN</name>
<protein>
    <submittedName>
        <fullName evidence="1">Uncharacterized protein</fullName>
    </submittedName>
</protein>
<reference evidence="1" key="1">
    <citation type="submission" date="2014-11" db="EMBL/GenBank/DDBJ databases">
        <authorList>
            <person name="Amaro Gonzalez C."/>
        </authorList>
    </citation>
    <scope>NUCLEOTIDE SEQUENCE</scope>
</reference>
<evidence type="ECO:0000313" key="1">
    <source>
        <dbReference type="EMBL" id="JAH67326.1"/>
    </source>
</evidence>